<dbReference type="InterPro" id="IPR001967">
    <property type="entry name" value="Peptidase_S11_N"/>
</dbReference>
<dbReference type="Pfam" id="PF07943">
    <property type="entry name" value="PBP5_C"/>
    <property type="match status" value="1"/>
</dbReference>
<evidence type="ECO:0000256" key="6">
    <source>
        <dbReference type="ARBA" id="ARBA00022670"/>
    </source>
</evidence>
<dbReference type="InterPro" id="IPR012338">
    <property type="entry name" value="Beta-lactam/transpept-like"/>
</dbReference>
<dbReference type="SUPFAM" id="SSF69189">
    <property type="entry name" value="Penicillin-binding protein associated domain"/>
    <property type="match status" value="1"/>
</dbReference>
<dbReference type="Proteomes" id="UP000019184">
    <property type="component" value="Unassembled WGS sequence"/>
</dbReference>
<evidence type="ECO:0000313" key="17">
    <source>
        <dbReference type="EMBL" id="CDH45017.1"/>
    </source>
</evidence>
<evidence type="ECO:0000256" key="3">
    <source>
        <dbReference type="ARBA" id="ARBA00007164"/>
    </source>
</evidence>
<dbReference type="PANTHER" id="PTHR21581:SF6">
    <property type="entry name" value="TRAFFICKING PROTEIN PARTICLE COMPLEX SUBUNIT 12"/>
    <property type="match status" value="1"/>
</dbReference>
<feature type="active site" evidence="13">
    <location>
        <position position="133"/>
    </location>
</feature>
<evidence type="ECO:0000256" key="7">
    <source>
        <dbReference type="ARBA" id="ARBA00022729"/>
    </source>
</evidence>
<evidence type="ECO:0000256" key="2">
    <source>
        <dbReference type="ARBA" id="ARBA00004752"/>
    </source>
</evidence>
<name>A0A7U7J495_9GAMM</name>
<keyword evidence="18" id="KW-1185">Reference proteome</keyword>
<evidence type="ECO:0000256" key="4">
    <source>
        <dbReference type="ARBA" id="ARBA00012448"/>
    </source>
</evidence>
<dbReference type="GO" id="GO:0071555">
    <property type="term" value="P:cell wall organization"/>
    <property type="evidence" value="ECO:0007669"/>
    <property type="project" value="UniProtKB-KW"/>
</dbReference>
<dbReference type="PRINTS" id="PR00725">
    <property type="entry name" value="DADACBPTASE1"/>
</dbReference>
<dbReference type="Gene3D" id="2.60.410.10">
    <property type="entry name" value="D-Ala-D-Ala carboxypeptidase, C-terminal domain"/>
    <property type="match status" value="1"/>
</dbReference>
<feature type="domain" description="Peptidase S11 D-Ala-D-Ala carboxypeptidase A C-terminal" evidence="16">
    <location>
        <begin position="285"/>
        <end position="375"/>
    </location>
</feature>
<evidence type="ECO:0000256" key="13">
    <source>
        <dbReference type="PIRSR" id="PIRSR618044-1"/>
    </source>
</evidence>
<dbReference type="SMART" id="SM00936">
    <property type="entry name" value="PBP5_C"/>
    <property type="match status" value="1"/>
</dbReference>
<comment type="caution">
    <text evidence="17">The sequence shown here is derived from an EMBL/GenBank/DDBJ whole genome shotgun (WGS) entry which is preliminary data.</text>
</comment>
<dbReference type="InterPro" id="IPR015956">
    <property type="entry name" value="Peniciliin-bd_prot_C_sf"/>
</dbReference>
<dbReference type="PANTHER" id="PTHR21581">
    <property type="entry name" value="D-ALANYL-D-ALANINE CARBOXYPEPTIDASE"/>
    <property type="match status" value="1"/>
</dbReference>
<keyword evidence="9" id="KW-0133">Cell shape</keyword>
<keyword evidence="6" id="KW-0645">Protease</keyword>
<evidence type="ECO:0000256" key="1">
    <source>
        <dbReference type="ARBA" id="ARBA00003217"/>
    </source>
</evidence>
<feature type="binding site" evidence="14">
    <location>
        <position position="235"/>
    </location>
    <ligand>
        <name>substrate</name>
    </ligand>
</feature>
<comment type="pathway">
    <text evidence="2">Cell wall biogenesis; peptidoglycan biosynthesis.</text>
</comment>
<proteinExistence type="inferred from homology"/>
<gene>
    <name evidence="17" type="ORF">BN874_200087</name>
</gene>
<sequence length="395" mass="43494">MEERRDMPLLTLNRTLFLPLLALALLALSGIAANAESIPPPPQVPVRSYVLMDYQSGNLLANLKGDERMEPASITKLMTAYVVYKALKTGKIHLNDQVTISEKAWRTAGSKMFVKVGSQVPVEDLLMGMVVQSGNDATVALAEHVAGSEETFAKLMNQEAERLGMKNSHFTNAPGLPDANHYMSAHDIALLTRALIQDFPDQYPRYSVRSFKYNNIEQQNRNRLLLTDASVDGVKTGHTESAGYCLVSSAKRNDTRLIGVVLGAAKEKERFQASQALLNYGFSFFESRKLHDANTPIVTARIWKGQANQLPLGVIQPLYVTVPKGQAPQVSTTTTVQPTIIAPAQKDQPFGEIVVKLGDQEVSKTPLVALQDVPESGWFGRMIDAILLFFHSLFN</sequence>
<evidence type="ECO:0000313" key="18">
    <source>
        <dbReference type="Proteomes" id="UP000019184"/>
    </source>
</evidence>
<evidence type="ECO:0000256" key="9">
    <source>
        <dbReference type="ARBA" id="ARBA00022960"/>
    </source>
</evidence>
<dbReference type="RefSeq" id="WP_230314378.1">
    <property type="nucleotide sequence ID" value="NZ_CBTK010000113.1"/>
</dbReference>
<comment type="function">
    <text evidence="1">Removes C-terminal D-alanyl residues from sugar-peptide cell wall precursors.</text>
</comment>
<evidence type="ECO:0000256" key="8">
    <source>
        <dbReference type="ARBA" id="ARBA00022801"/>
    </source>
</evidence>
<keyword evidence="5 17" id="KW-0121">Carboxypeptidase</keyword>
<dbReference type="GO" id="GO:0008360">
    <property type="term" value="P:regulation of cell shape"/>
    <property type="evidence" value="ECO:0007669"/>
    <property type="project" value="UniProtKB-KW"/>
</dbReference>
<evidence type="ECO:0000256" key="12">
    <source>
        <dbReference type="ARBA" id="ARBA00034000"/>
    </source>
</evidence>
<dbReference type="InterPro" id="IPR012907">
    <property type="entry name" value="Peptidase_S11_C"/>
</dbReference>
<dbReference type="AlphaFoldDB" id="A0A7U7J495"/>
<organism evidence="17 18">
    <name type="scientific">Candidatus Contendobacter odensis Run_B_J11</name>
    <dbReference type="NCBI Taxonomy" id="1400861"/>
    <lineage>
        <taxon>Bacteria</taxon>
        <taxon>Pseudomonadati</taxon>
        <taxon>Pseudomonadota</taxon>
        <taxon>Gammaproteobacteria</taxon>
        <taxon>Candidatus Competibacteraceae</taxon>
        <taxon>Candidatus Contendibacter</taxon>
    </lineage>
</organism>
<dbReference type="EC" id="3.4.16.4" evidence="4"/>
<protein>
    <recommendedName>
        <fullName evidence="4">serine-type D-Ala-D-Ala carboxypeptidase</fullName>
        <ecNumber evidence="4">3.4.16.4</ecNumber>
    </recommendedName>
</protein>
<reference evidence="17 18" key="1">
    <citation type="journal article" date="2014" name="ISME J.">
        <title>Candidatus Competibacter-lineage genomes retrieved from metagenomes reveal functional metabolic diversity.</title>
        <authorList>
            <person name="McIlroy S.J."/>
            <person name="Albertsen M."/>
            <person name="Andresen E.K."/>
            <person name="Saunders A.M."/>
            <person name="Kristiansen R."/>
            <person name="Stokholm-Bjerregaard M."/>
            <person name="Nielsen K.L."/>
            <person name="Nielsen P.H."/>
        </authorList>
    </citation>
    <scope>NUCLEOTIDE SEQUENCE [LARGE SCALE GENOMIC DNA]</scope>
    <source>
        <strain evidence="17 18">Run_B_J11</strain>
    </source>
</reference>
<dbReference type="InterPro" id="IPR018044">
    <property type="entry name" value="Peptidase_S11"/>
</dbReference>
<feature type="active site" description="Acyl-ester intermediate" evidence="13">
    <location>
        <position position="73"/>
    </location>
</feature>
<accession>A0A7U7J495</accession>
<dbReference type="GO" id="GO:0009002">
    <property type="term" value="F:serine-type D-Ala-D-Ala carboxypeptidase activity"/>
    <property type="evidence" value="ECO:0007669"/>
    <property type="project" value="UniProtKB-EC"/>
</dbReference>
<dbReference type="UniPathway" id="UPA00219"/>
<evidence type="ECO:0000256" key="15">
    <source>
        <dbReference type="RuleBase" id="RU004016"/>
    </source>
</evidence>
<evidence type="ECO:0000256" key="5">
    <source>
        <dbReference type="ARBA" id="ARBA00022645"/>
    </source>
</evidence>
<evidence type="ECO:0000256" key="11">
    <source>
        <dbReference type="ARBA" id="ARBA00023316"/>
    </source>
</evidence>
<dbReference type="InterPro" id="IPR037167">
    <property type="entry name" value="Peptidase_S11_C_sf"/>
</dbReference>
<evidence type="ECO:0000256" key="10">
    <source>
        <dbReference type="ARBA" id="ARBA00022984"/>
    </source>
</evidence>
<comment type="catalytic activity">
    <reaction evidence="12">
        <text>Preferential cleavage: (Ac)2-L-Lys-D-Ala-|-D-Ala. Also transpeptidation of peptidyl-alanyl moieties that are N-acyl substituents of D-alanine.</text>
        <dbReference type="EC" id="3.4.16.4"/>
    </reaction>
</comment>
<dbReference type="Gene3D" id="3.40.710.10">
    <property type="entry name" value="DD-peptidase/beta-lactamase superfamily"/>
    <property type="match status" value="1"/>
</dbReference>
<evidence type="ECO:0000259" key="16">
    <source>
        <dbReference type="SMART" id="SM00936"/>
    </source>
</evidence>
<dbReference type="EMBL" id="CBTK010000113">
    <property type="protein sequence ID" value="CDH45017.1"/>
    <property type="molecule type" value="Genomic_DNA"/>
</dbReference>
<feature type="active site" description="Proton acceptor" evidence="13">
    <location>
        <position position="76"/>
    </location>
</feature>
<evidence type="ECO:0000256" key="14">
    <source>
        <dbReference type="PIRSR" id="PIRSR618044-2"/>
    </source>
</evidence>
<dbReference type="GO" id="GO:0009252">
    <property type="term" value="P:peptidoglycan biosynthetic process"/>
    <property type="evidence" value="ECO:0007669"/>
    <property type="project" value="UniProtKB-UniPathway"/>
</dbReference>
<keyword evidence="8" id="KW-0378">Hydrolase</keyword>
<keyword evidence="10" id="KW-0573">Peptidoglycan synthesis</keyword>
<comment type="similarity">
    <text evidence="3 15">Belongs to the peptidase S11 family.</text>
</comment>
<dbReference type="SUPFAM" id="SSF56601">
    <property type="entry name" value="beta-lactamase/transpeptidase-like"/>
    <property type="match status" value="1"/>
</dbReference>
<dbReference type="GO" id="GO:0006508">
    <property type="term" value="P:proteolysis"/>
    <property type="evidence" value="ECO:0007669"/>
    <property type="project" value="UniProtKB-KW"/>
</dbReference>
<keyword evidence="11" id="KW-0961">Cell wall biogenesis/degradation</keyword>
<dbReference type="Pfam" id="PF00768">
    <property type="entry name" value="Peptidase_S11"/>
    <property type="match status" value="1"/>
</dbReference>
<keyword evidence="7" id="KW-0732">Signal</keyword>